<dbReference type="EMBL" id="GDJX01024741">
    <property type="protein sequence ID" value="JAT43195.1"/>
    <property type="molecule type" value="Transcribed_RNA"/>
</dbReference>
<dbReference type="InterPro" id="IPR053198">
    <property type="entry name" value="Gynoecium_Dev_Regulator"/>
</dbReference>
<keyword evidence="3" id="KW-0396">Initiation factor</keyword>
<reference evidence="3" key="1">
    <citation type="submission" date="2015-07" db="EMBL/GenBank/DDBJ databases">
        <title>Transcriptome Assembly of Anthurium amnicola.</title>
        <authorList>
            <person name="Suzuki J."/>
        </authorList>
    </citation>
    <scope>NUCLEOTIDE SEQUENCE</scope>
</reference>
<dbReference type="GO" id="GO:0003743">
    <property type="term" value="F:translation initiation factor activity"/>
    <property type="evidence" value="ECO:0007669"/>
    <property type="project" value="UniProtKB-KW"/>
</dbReference>
<dbReference type="CDD" id="cd06410">
    <property type="entry name" value="PB1_UP2"/>
    <property type="match status" value="1"/>
</dbReference>
<evidence type="ECO:0000313" key="3">
    <source>
        <dbReference type="EMBL" id="JAT43195.1"/>
    </source>
</evidence>
<accession>A0A1D1XLD2</accession>
<evidence type="ECO:0000256" key="1">
    <source>
        <dbReference type="SAM" id="MobiDB-lite"/>
    </source>
</evidence>
<feature type="domain" description="PB1" evidence="2">
    <location>
        <begin position="53"/>
        <end position="141"/>
    </location>
</feature>
<dbReference type="PANTHER" id="PTHR31066:SF10">
    <property type="entry name" value="OCTICOSAPEPTIDE_PHOX_BEM1P FAMILY PROTEIN"/>
    <property type="match status" value="1"/>
</dbReference>
<proteinExistence type="predicted"/>
<dbReference type="Pfam" id="PF00564">
    <property type="entry name" value="PB1"/>
    <property type="match status" value="1"/>
</dbReference>
<gene>
    <name evidence="3" type="primary">infB_44</name>
    <name evidence="3" type="ORF">g.105045</name>
</gene>
<dbReference type="AlphaFoldDB" id="A0A1D1XLD2"/>
<organism evidence="3">
    <name type="scientific">Anthurium amnicola</name>
    <dbReference type="NCBI Taxonomy" id="1678845"/>
    <lineage>
        <taxon>Eukaryota</taxon>
        <taxon>Viridiplantae</taxon>
        <taxon>Streptophyta</taxon>
        <taxon>Embryophyta</taxon>
        <taxon>Tracheophyta</taxon>
        <taxon>Spermatophyta</taxon>
        <taxon>Magnoliopsida</taxon>
        <taxon>Liliopsida</taxon>
        <taxon>Araceae</taxon>
        <taxon>Pothoideae</taxon>
        <taxon>Potheae</taxon>
        <taxon>Anthurium</taxon>
    </lineage>
</organism>
<name>A0A1D1XLD2_9ARAE</name>
<protein>
    <submittedName>
        <fullName evidence="3">Translation initiation factor IF-2</fullName>
    </submittedName>
</protein>
<dbReference type="Gene3D" id="3.10.20.90">
    <property type="entry name" value="Phosphatidylinositol 3-kinase Catalytic Subunit, Chain A, domain 1"/>
    <property type="match status" value="1"/>
</dbReference>
<feature type="region of interest" description="Disordered" evidence="1">
    <location>
        <begin position="145"/>
        <end position="168"/>
    </location>
</feature>
<dbReference type="InterPro" id="IPR000270">
    <property type="entry name" value="PB1_dom"/>
</dbReference>
<evidence type="ECO:0000259" key="2">
    <source>
        <dbReference type="SMART" id="SM00666"/>
    </source>
</evidence>
<dbReference type="SUPFAM" id="SSF54277">
    <property type="entry name" value="CAD &amp; PB1 domains"/>
    <property type="match status" value="1"/>
</dbReference>
<dbReference type="SMART" id="SM00666">
    <property type="entry name" value="PB1"/>
    <property type="match status" value="1"/>
</dbReference>
<sequence>MVVGSSSSSSSSSSVTSLTSFGGSSDEAVPVKGASGAVVKFLCSYGGKILPRHPDGKLRYVGGDTRVLAVDRAAPFSELAAKLAELCGWGVAVSLRCQLPTEDLDALVSITSDEDFANLLEEYDLASRDRDSPLKIRAFLSPLHQPPAPVKARPTTPPSSAGKGKSPLVPSLAPDVCARHQPYGHQHQQVPLLGASCSRLPVRPPAAAVCYGQHHHYRRDHQHRGCILHGGASGGGGATYYRYHNHQQHPHLFIHHGNHWH</sequence>
<keyword evidence="3" id="KW-0648">Protein biosynthesis</keyword>
<dbReference type="PANTHER" id="PTHR31066">
    <property type="entry name" value="OS05G0427100 PROTEIN-RELATED"/>
    <property type="match status" value="1"/>
</dbReference>